<proteinExistence type="predicted"/>
<keyword evidence="3" id="KW-1185">Reference proteome</keyword>
<accession>A0A846W0Q1</accession>
<reference evidence="2 3" key="1">
    <citation type="submission" date="2020-04" db="EMBL/GenBank/DDBJ databases">
        <title>MicrobeNet Type strains.</title>
        <authorList>
            <person name="Nicholson A.C."/>
        </authorList>
    </citation>
    <scope>NUCLEOTIDE SEQUENCE [LARGE SCALE GENOMIC DNA]</scope>
    <source>
        <strain evidence="2 3">DSM 44960</strain>
    </source>
</reference>
<evidence type="ECO:0000313" key="3">
    <source>
        <dbReference type="Proteomes" id="UP000572007"/>
    </source>
</evidence>
<evidence type="ECO:0000313" key="2">
    <source>
        <dbReference type="EMBL" id="NKX86420.1"/>
    </source>
</evidence>
<evidence type="ECO:0000256" key="1">
    <source>
        <dbReference type="SAM" id="Phobius"/>
    </source>
</evidence>
<name>A0A846W0Q1_9NOCA</name>
<gene>
    <name evidence="2" type="ORF">HGA10_03695</name>
</gene>
<feature type="transmembrane region" description="Helical" evidence="1">
    <location>
        <begin position="84"/>
        <end position="106"/>
    </location>
</feature>
<keyword evidence="1" id="KW-1133">Transmembrane helix</keyword>
<comment type="caution">
    <text evidence="2">The sequence shown here is derived from an EMBL/GenBank/DDBJ whole genome shotgun (WGS) entry which is preliminary data.</text>
</comment>
<keyword evidence="1" id="KW-0812">Transmembrane</keyword>
<feature type="transmembrane region" description="Helical" evidence="1">
    <location>
        <begin position="21"/>
        <end position="42"/>
    </location>
</feature>
<dbReference type="AlphaFoldDB" id="A0A846W0Q1"/>
<sequence>MRDLAPTSLWRLPDSELDNVSLFWQWATLSGAVLFFVEFLWFLTVWNMLGFDRVVAAVAVTAGSALAPPVVLTVGRHRHRVHAMLVGGTAMSLLWLLVLLIVVGLVGHL</sequence>
<organism evidence="2 3">
    <name type="scientific">Nocardia coubleae</name>
    <dbReference type="NCBI Taxonomy" id="356147"/>
    <lineage>
        <taxon>Bacteria</taxon>
        <taxon>Bacillati</taxon>
        <taxon>Actinomycetota</taxon>
        <taxon>Actinomycetes</taxon>
        <taxon>Mycobacteriales</taxon>
        <taxon>Nocardiaceae</taxon>
        <taxon>Nocardia</taxon>
    </lineage>
</organism>
<feature type="transmembrane region" description="Helical" evidence="1">
    <location>
        <begin position="54"/>
        <end position="72"/>
    </location>
</feature>
<dbReference type="EMBL" id="JAAXOM010000001">
    <property type="protein sequence ID" value="NKX86420.1"/>
    <property type="molecule type" value="Genomic_DNA"/>
</dbReference>
<dbReference type="Proteomes" id="UP000572007">
    <property type="component" value="Unassembled WGS sequence"/>
</dbReference>
<keyword evidence="1" id="KW-0472">Membrane</keyword>
<protein>
    <submittedName>
        <fullName evidence="2">Uncharacterized protein</fullName>
    </submittedName>
</protein>
<dbReference type="RefSeq" id="WP_157104875.1">
    <property type="nucleotide sequence ID" value="NZ_JAAXOM010000001.1"/>
</dbReference>